<evidence type="ECO:0000256" key="1">
    <source>
        <dbReference type="ARBA" id="ARBA00023125"/>
    </source>
</evidence>
<accession>A0ABP9NWI8</accession>
<dbReference type="EMBL" id="BAABIA010000002">
    <property type="protein sequence ID" value="GAA5135832.1"/>
    <property type="molecule type" value="Genomic_DNA"/>
</dbReference>
<dbReference type="Pfam" id="PF02082">
    <property type="entry name" value="Rrf2"/>
    <property type="match status" value="1"/>
</dbReference>
<dbReference type="RefSeq" id="WP_345735255.1">
    <property type="nucleotide sequence ID" value="NZ_BAABIA010000002.1"/>
</dbReference>
<proteinExistence type="predicted"/>
<dbReference type="PROSITE" id="PS51197">
    <property type="entry name" value="HTH_RRF2_2"/>
    <property type="match status" value="1"/>
</dbReference>
<evidence type="ECO:0000313" key="3">
    <source>
        <dbReference type="Proteomes" id="UP001499852"/>
    </source>
</evidence>
<dbReference type="Gene3D" id="1.10.10.10">
    <property type="entry name" value="Winged helix-like DNA-binding domain superfamily/Winged helix DNA-binding domain"/>
    <property type="match status" value="1"/>
</dbReference>
<dbReference type="InterPro" id="IPR000944">
    <property type="entry name" value="Tscrpt_reg_Rrf2"/>
</dbReference>
<gene>
    <name evidence="2" type="ORF">GCM10023213_09840</name>
</gene>
<evidence type="ECO:0000313" key="2">
    <source>
        <dbReference type="EMBL" id="GAA5135832.1"/>
    </source>
</evidence>
<dbReference type="SUPFAM" id="SSF46785">
    <property type="entry name" value="Winged helix' DNA-binding domain"/>
    <property type="match status" value="1"/>
</dbReference>
<dbReference type="NCBIfam" id="TIGR00738">
    <property type="entry name" value="rrf2_super"/>
    <property type="match status" value="1"/>
</dbReference>
<keyword evidence="3" id="KW-1185">Reference proteome</keyword>
<dbReference type="InterPro" id="IPR036388">
    <property type="entry name" value="WH-like_DNA-bd_sf"/>
</dbReference>
<protein>
    <submittedName>
        <fullName evidence="2">Rrf2 family transcriptional regulator</fullName>
    </submittedName>
</protein>
<dbReference type="Proteomes" id="UP001499852">
    <property type="component" value="Unassembled WGS sequence"/>
</dbReference>
<dbReference type="InterPro" id="IPR036390">
    <property type="entry name" value="WH_DNA-bd_sf"/>
</dbReference>
<organism evidence="2 3">
    <name type="scientific">Prosthecobacter algae</name>
    <dbReference type="NCBI Taxonomy" id="1144682"/>
    <lineage>
        <taxon>Bacteria</taxon>
        <taxon>Pseudomonadati</taxon>
        <taxon>Verrucomicrobiota</taxon>
        <taxon>Verrucomicrobiia</taxon>
        <taxon>Verrucomicrobiales</taxon>
        <taxon>Verrucomicrobiaceae</taxon>
        <taxon>Prosthecobacter</taxon>
    </lineage>
</organism>
<dbReference type="PANTHER" id="PTHR33221:SF4">
    <property type="entry name" value="HTH-TYPE TRANSCRIPTIONAL REPRESSOR NSRR"/>
    <property type="match status" value="1"/>
</dbReference>
<name>A0ABP9NWI8_9BACT</name>
<dbReference type="PANTHER" id="PTHR33221">
    <property type="entry name" value="WINGED HELIX-TURN-HELIX TRANSCRIPTIONAL REGULATOR, RRF2 FAMILY"/>
    <property type="match status" value="1"/>
</dbReference>
<reference evidence="3" key="1">
    <citation type="journal article" date="2019" name="Int. J. Syst. Evol. Microbiol.">
        <title>The Global Catalogue of Microorganisms (GCM) 10K type strain sequencing project: providing services to taxonomists for standard genome sequencing and annotation.</title>
        <authorList>
            <consortium name="The Broad Institute Genomics Platform"/>
            <consortium name="The Broad Institute Genome Sequencing Center for Infectious Disease"/>
            <person name="Wu L."/>
            <person name="Ma J."/>
        </authorList>
    </citation>
    <scope>NUCLEOTIDE SEQUENCE [LARGE SCALE GENOMIC DNA]</scope>
    <source>
        <strain evidence="3">JCM 18053</strain>
    </source>
</reference>
<comment type="caution">
    <text evidence="2">The sequence shown here is derived from an EMBL/GenBank/DDBJ whole genome shotgun (WGS) entry which is preliminary data.</text>
</comment>
<keyword evidence="1" id="KW-0238">DNA-binding</keyword>
<sequence>MQLTYHTDYALRLLIYLMNHPDKNVTTREMADFYGISLNHLTKVAKRLTQGGWLKTSRGAGGGLMLAAHTPGTKIGEIVRLIESGDLVECFTPATNSCPITHNCRLKPLLYQARRAFYDVLDTQTVRELASHESLIP</sequence>